<dbReference type="OrthoDB" id="2322499at2759"/>
<dbReference type="AlphaFoldDB" id="A0A9P5PJL8"/>
<comment type="caution">
    <text evidence="2">The sequence shown here is derived from an EMBL/GenBank/DDBJ whole genome shotgun (WGS) entry which is preliminary data.</text>
</comment>
<reference evidence="2" key="1">
    <citation type="submission" date="2020-11" db="EMBL/GenBank/DDBJ databases">
        <authorList>
            <consortium name="DOE Joint Genome Institute"/>
            <person name="Ahrendt S."/>
            <person name="Riley R."/>
            <person name="Andreopoulos W."/>
            <person name="Labutti K."/>
            <person name="Pangilinan J."/>
            <person name="Ruiz-Duenas F.J."/>
            <person name="Barrasa J.M."/>
            <person name="Sanchez-Garcia M."/>
            <person name="Camarero S."/>
            <person name="Miyauchi S."/>
            <person name="Serrano A."/>
            <person name="Linde D."/>
            <person name="Babiker R."/>
            <person name="Drula E."/>
            <person name="Ayuso-Fernandez I."/>
            <person name="Pacheco R."/>
            <person name="Padilla G."/>
            <person name="Ferreira P."/>
            <person name="Barriuso J."/>
            <person name="Kellner H."/>
            <person name="Castanera R."/>
            <person name="Alfaro M."/>
            <person name="Ramirez L."/>
            <person name="Pisabarro A.G."/>
            <person name="Kuo A."/>
            <person name="Tritt A."/>
            <person name="Lipzen A."/>
            <person name="He G."/>
            <person name="Yan M."/>
            <person name="Ng V."/>
            <person name="Cullen D."/>
            <person name="Martin F."/>
            <person name="Rosso M.-N."/>
            <person name="Henrissat B."/>
            <person name="Hibbett D."/>
            <person name="Martinez A.T."/>
            <person name="Grigoriev I.V."/>
        </authorList>
    </citation>
    <scope>NUCLEOTIDE SEQUENCE</scope>
    <source>
        <strain evidence="2">AH 40177</strain>
    </source>
</reference>
<evidence type="ECO:0000313" key="3">
    <source>
        <dbReference type="Proteomes" id="UP000772434"/>
    </source>
</evidence>
<keyword evidence="3" id="KW-1185">Reference proteome</keyword>
<proteinExistence type="predicted"/>
<feature type="domain" description="F-box" evidence="1">
    <location>
        <begin position="19"/>
        <end position="68"/>
    </location>
</feature>
<dbReference type="EMBL" id="JADNRY010000120">
    <property type="protein sequence ID" value="KAF9064573.1"/>
    <property type="molecule type" value="Genomic_DNA"/>
</dbReference>
<evidence type="ECO:0000259" key="1">
    <source>
        <dbReference type="PROSITE" id="PS50181"/>
    </source>
</evidence>
<gene>
    <name evidence="2" type="ORF">BDP27DRAFT_152814</name>
</gene>
<evidence type="ECO:0000313" key="2">
    <source>
        <dbReference type="EMBL" id="KAF9064573.1"/>
    </source>
</evidence>
<dbReference type="SUPFAM" id="SSF81383">
    <property type="entry name" value="F-box domain"/>
    <property type="match status" value="1"/>
</dbReference>
<dbReference type="CDD" id="cd09917">
    <property type="entry name" value="F-box_SF"/>
    <property type="match status" value="1"/>
</dbReference>
<accession>A0A9P5PJL8</accession>
<organism evidence="2 3">
    <name type="scientific">Rhodocollybia butyracea</name>
    <dbReference type="NCBI Taxonomy" id="206335"/>
    <lineage>
        <taxon>Eukaryota</taxon>
        <taxon>Fungi</taxon>
        <taxon>Dikarya</taxon>
        <taxon>Basidiomycota</taxon>
        <taxon>Agaricomycotina</taxon>
        <taxon>Agaricomycetes</taxon>
        <taxon>Agaricomycetidae</taxon>
        <taxon>Agaricales</taxon>
        <taxon>Marasmiineae</taxon>
        <taxon>Omphalotaceae</taxon>
        <taxon>Rhodocollybia</taxon>
    </lineage>
</organism>
<dbReference type="Pfam" id="PF00646">
    <property type="entry name" value="F-box"/>
    <property type="match status" value="1"/>
</dbReference>
<protein>
    <recommendedName>
        <fullName evidence="1">F-box domain-containing protein</fullName>
    </recommendedName>
</protein>
<dbReference type="InterPro" id="IPR036047">
    <property type="entry name" value="F-box-like_dom_sf"/>
</dbReference>
<dbReference type="InterPro" id="IPR001810">
    <property type="entry name" value="F-box_dom"/>
</dbReference>
<name>A0A9P5PJL8_9AGAR</name>
<dbReference type="PROSITE" id="PS50181">
    <property type="entry name" value="FBOX"/>
    <property type="match status" value="1"/>
</dbReference>
<sequence>MKRQPEEFSRFQETRGCLERLMSDIPFEVVLEVFCSAEPGDLLCLSRTSKHLRAILMSRHFEYIWRAARQNIGLPPPPHDLNEPQFAHLVFDDVYCYICKRKGRGNILWTFRARVCPKCAASALPDYGLPVRYHDRNYTYQQPVEYRYLDILPSEYVQVDQVSPMYWSKRKLVGSYKYARKFETEFKSLRSEVEREEWISQKQKELKANREHAQSCAQWFRSTLGNRSKELDVLRTKRMEDIIARFDAIGWGEEARLMANEYGNRFSTHRFAWQPKKLTDLIWDYIKDELLNLLAIHQADRLRKEEGDFRRKSYAAFSNAYRRIRDTLDLRQPLPAVGDILTYKPIEDIIWFSRLGDNVLTDAYSSSKIFEHLPDIIAEWRSKNTQQLADLLGIGATPSDLHLATSVFKCKADDCDTVLLYPGIFYHDCCLRGDTPNRLRAWKPGDRRAVAPWTTYEIEFNREISRVSKKVVKAFGLDPAATTVQDLYDANPLIECKTCARKDGSRYFTWWPLILSHPPSHTIKIHPSSSAALKSEITLQFPSSDERLSCSHCHSTILKGNMRLHLETTHSIHLVERQNPLVLDLQAIQEHWYFPLLPQYEYRKPVISLFEPGYLKVEASLLHSS</sequence>
<dbReference type="Proteomes" id="UP000772434">
    <property type="component" value="Unassembled WGS sequence"/>
</dbReference>